<dbReference type="AlphaFoldDB" id="A0A381QJJ1"/>
<dbReference type="Pfam" id="PF01557">
    <property type="entry name" value="FAA_hydrolase"/>
    <property type="match status" value="1"/>
</dbReference>
<evidence type="ECO:0000256" key="2">
    <source>
        <dbReference type="ARBA" id="ARBA00022723"/>
    </source>
</evidence>
<accession>A0A381QJJ1</accession>
<dbReference type="PANTHER" id="PTHR42796">
    <property type="entry name" value="FUMARYLACETOACETATE HYDROLASE DOMAIN-CONTAINING PROTEIN 2A-RELATED"/>
    <property type="match status" value="1"/>
</dbReference>
<reference evidence="4" key="1">
    <citation type="submission" date="2018-05" db="EMBL/GenBank/DDBJ databases">
        <authorList>
            <person name="Lanie J.A."/>
            <person name="Ng W.-L."/>
            <person name="Kazmierczak K.M."/>
            <person name="Andrzejewski T.M."/>
            <person name="Davidsen T.M."/>
            <person name="Wayne K.J."/>
            <person name="Tettelin H."/>
            <person name="Glass J.I."/>
            <person name="Rusch D."/>
            <person name="Podicherti R."/>
            <person name="Tsui H.-C.T."/>
            <person name="Winkler M.E."/>
        </authorList>
    </citation>
    <scope>NUCLEOTIDE SEQUENCE</scope>
</reference>
<proteinExistence type="inferred from homology"/>
<feature type="domain" description="Fumarylacetoacetase-like C-terminal" evidence="3">
    <location>
        <begin position="126"/>
        <end position="358"/>
    </location>
</feature>
<dbReference type="InterPro" id="IPR011234">
    <property type="entry name" value="Fumarylacetoacetase-like_C"/>
</dbReference>
<evidence type="ECO:0000259" key="3">
    <source>
        <dbReference type="Pfam" id="PF01557"/>
    </source>
</evidence>
<dbReference type="GO" id="GO:0046872">
    <property type="term" value="F:metal ion binding"/>
    <property type="evidence" value="ECO:0007669"/>
    <property type="project" value="UniProtKB-KW"/>
</dbReference>
<name>A0A381QJJ1_9ZZZZ</name>
<evidence type="ECO:0000313" key="4">
    <source>
        <dbReference type="EMBL" id="SUZ78237.1"/>
    </source>
</evidence>
<dbReference type="Gene3D" id="3.90.850.10">
    <property type="entry name" value="Fumarylacetoacetase-like, C-terminal domain"/>
    <property type="match status" value="1"/>
</dbReference>
<dbReference type="GO" id="GO:0003824">
    <property type="term" value="F:catalytic activity"/>
    <property type="evidence" value="ECO:0007669"/>
    <property type="project" value="InterPro"/>
</dbReference>
<dbReference type="InterPro" id="IPR051121">
    <property type="entry name" value="FAH"/>
</dbReference>
<organism evidence="4">
    <name type="scientific">marine metagenome</name>
    <dbReference type="NCBI Taxonomy" id="408172"/>
    <lineage>
        <taxon>unclassified sequences</taxon>
        <taxon>metagenomes</taxon>
        <taxon>ecological metagenomes</taxon>
    </lineage>
</organism>
<gene>
    <name evidence="4" type="ORF">METZ01_LOCUS31091</name>
</gene>
<protein>
    <recommendedName>
        <fullName evidence="3">Fumarylacetoacetase-like C-terminal domain-containing protein</fullName>
    </recommendedName>
</protein>
<dbReference type="GO" id="GO:0044281">
    <property type="term" value="P:small molecule metabolic process"/>
    <property type="evidence" value="ECO:0007669"/>
    <property type="project" value="UniProtKB-ARBA"/>
</dbReference>
<dbReference type="PANTHER" id="PTHR42796:SF4">
    <property type="entry name" value="FUMARYLACETOACETATE HYDROLASE DOMAIN-CONTAINING PROTEIN 2A"/>
    <property type="match status" value="1"/>
</dbReference>
<sequence length="367" mass="40738">MRLFSFIVLLVISCSSTVQGVEPFKLGTFEHEGEEIIGVVLRDRYVIGLQAANSSLERHQRLWVTLPMPKDMNELIGRYELGMRERIYAIVDIIAPTIDDGQPPGYVYDLGDVDVFPPVQPNVVLSAALNYREHMNEMTTGIAAEMSDASAVDDDPVSMEHFWTRPPGDTRQNPYLFNKPTSIVIGDGDPILLKPEREQIDWECEFAIVIGQPASHVPLDEARSHIFGYTMMNDVGDREGRGDDRYGSDWLVWKGSDTFAPLGPFIVPAEFVPDPHTLDIQFTLSGEVMQDANTELMQHSVDELVHFVSNNIILRPGDVIATGTPGGVGYARTPPVFMKPGDVARCSVQGIGTLTNPVKAWLDVMPR</sequence>
<dbReference type="EMBL" id="UINC01001346">
    <property type="protein sequence ID" value="SUZ78237.1"/>
    <property type="molecule type" value="Genomic_DNA"/>
</dbReference>
<comment type="similarity">
    <text evidence="1">Belongs to the FAH family.</text>
</comment>
<evidence type="ECO:0000256" key="1">
    <source>
        <dbReference type="ARBA" id="ARBA00010211"/>
    </source>
</evidence>
<dbReference type="SUPFAM" id="SSF56529">
    <property type="entry name" value="FAH"/>
    <property type="match status" value="1"/>
</dbReference>
<keyword evidence="2" id="KW-0479">Metal-binding</keyword>
<dbReference type="InterPro" id="IPR036663">
    <property type="entry name" value="Fumarylacetoacetase_C_sf"/>
</dbReference>